<gene>
    <name evidence="8" type="ORF">B4U80_08489</name>
</gene>
<name>A0A443S7L6_9ACAR</name>
<comment type="caution">
    <text evidence="8">The sequence shown here is derived from an EMBL/GenBank/DDBJ whole genome shotgun (WGS) entry which is preliminary data.</text>
</comment>
<dbReference type="Pfam" id="PF00012">
    <property type="entry name" value="HSP70"/>
    <property type="match status" value="2"/>
</dbReference>
<dbReference type="GO" id="GO:0005524">
    <property type="term" value="F:ATP binding"/>
    <property type="evidence" value="ECO:0007669"/>
    <property type="project" value="UniProtKB-KW"/>
</dbReference>
<dbReference type="GO" id="GO:0140662">
    <property type="term" value="F:ATP-dependent protein folding chaperone"/>
    <property type="evidence" value="ECO:0007669"/>
    <property type="project" value="InterPro"/>
</dbReference>
<dbReference type="Proteomes" id="UP000288716">
    <property type="component" value="Unassembled WGS sequence"/>
</dbReference>
<keyword evidence="7" id="KW-0732">Signal</keyword>
<keyword evidence="4" id="KW-0067">ATP-binding</keyword>
<evidence type="ECO:0000256" key="7">
    <source>
        <dbReference type="SAM" id="SignalP"/>
    </source>
</evidence>
<evidence type="ECO:0000313" key="8">
    <source>
        <dbReference type="EMBL" id="RWS23415.1"/>
    </source>
</evidence>
<feature type="non-terminal residue" evidence="8">
    <location>
        <position position="307"/>
    </location>
</feature>
<keyword evidence="5" id="KW-0143">Chaperone</keyword>
<dbReference type="InterPro" id="IPR043129">
    <property type="entry name" value="ATPase_NBD"/>
</dbReference>
<protein>
    <recommendedName>
        <fullName evidence="6">Hypoxia up-regulated protein 1</fullName>
    </recommendedName>
</protein>
<comment type="similarity">
    <text evidence="1">Belongs to the heat shock protein 70 family.</text>
</comment>
<reference evidence="8 9" key="1">
    <citation type="journal article" date="2018" name="Gigascience">
        <title>Genomes of trombidid mites reveal novel predicted allergens and laterally-transferred genes associated with secondary metabolism.</title>
        <authorList>
            <person name="Dong X."/>
            <person name="Chaisiri K."/>
            <person name="Xia D."/>
            <person name="Armstrong S.D."/>
            <person name="Fang Y."/>
            <person name="Donnelly M.J."/>
            <person name="Kadowaki T."/>
            <person name="McGarry J.W."/>
            <person name="Darby A.C."/>
            <person name="Makepeace B.L."/>
        </authorList>
    </citation>
    <scope>NUCLEOTIDE SEQUENCE [LARGE SCALE GENOMIC DNA]</scope>
    <source>
        <strain evidence="8">UoL-UT</strain>
    </source>
</reference>
<dbReference type="PANTHER" id="PTHR45639">
    <property type="entry name" value="HSC70CB, ISOFORM G-RELATED"/>
    <property type="match status" value="1"/>
</dbReference>
<dbReference type="Gene3D" id="3.30.30.30">
    <property type="match status" value="1"/>
</dbReference>
<dbReference type="Gene3D" id="3.30.420.40">
    <property type="match status" value="2"/>
</dbReference>
<accession>A0A443S7L6</accession>
<dbReference type="Gene3D" id="3.90.640.10">
    <property type="entry name" value="Actin, Chain A, domain 4"/>
    <property type="match status" value="1"/>
</dbReference>
<dbReference type="InterPro" id="IPR029047">
    <property type="entry name" value="HSP70_peptide-bd_sf"/>
</dbReference>
<evidence type="ECO:0000256" key="6">
    <source>
        <dbReference type="ARBA" id="ARBA00040503"/>
    </source>
</evidence>
<evidence type="ECO:0000256" key="4">
    <source>
        <dbReference type="ARBA" id="ARBA00022840"/>
    </source>
</evidence>
<keyword evidence="8" id="KW-0346">Stress response</keyword>
<feature type="chain" id="PRO_5019379271" description="Hypoxia up-regulated protein 1" evidence="7">
    <location>
        <begin position="22"/>
        <end position="307"/>
    </location>
</feature>
<dbReference type="Gene3D" id="2.60.34.10">
    <property type="entry name" value="Substrate Binding Domain Of DNAk, Chain A, domain 1"/>
    <property type="match status" value="1"/>
</dbReference>
<dbReference type="OrthoDB" id="6515852at2759"/>
<evidence type="ECO:0000256" key="2">
    <source>
        <dbReference type="ARBA" id="ARBA00022741"/>
    </source>
</evidence>
<evidence type="ECO:0000256" key="1">
    <source>
        <dbReference type="ARBA" id="ARBA00007381"/>
    </source>
</evidence>
<dbReference type="PROSITE" id="PS51257">
    <property type="entry name" value="PROKAR_LIPOPROTEIN"/>
    <property type="match status" value="1"/>
</dbReference>
<dbReference type="STRING" id="299467.A0A443S7L6"/>
<keyword evidence="3" id="KW-0256">Endoplasmic reticulum</keyword>
<dbReference type="InterPro" id="IPR013126">
    <property type="entry name" value="Hsp_70_fam"/>
</dbReference>
<evidence type="ECO:0000313" key="9">
    <source>
        <dbReference type="Proteomes" id="UP000288716"/>
    </source>
</evidence>
<proteinExistence type="inferred from homology"/>
<dbReference type="VEuPathDB" id="VectorBase:LDEU008625"/>
<dbReference type="PANTHER" id="PTHR45639:SF3">
    <property type="entry name" value="HYPOXIA UP-REGULATED PROTEIN 1"/>
    <property type="match status" value="1"/>
</dbReference>
<keyword evidence="9" id="KW-1185">Reference proteome</keyword>
<evidence type="ECO:0000256" key="5">
    <source>
        <dbReference type="ARBA" id="ARBA00023186"/>
    </source>
</evidence>
<keyword evidence="2" id="KW-0547">Nucleotide-binding</keyword>
<dbReference type="EMBL" id="NCKV01006491">
    <property type="protein sequence ID" value="RWS23415.1"/>
    <property type="molecule type" value="Genomic_DNA"/>
</dbReference>
<dbReference type="GO" id="GO:0030968">
    <property type="term" value="P:endoplasmic reticulum unfolded protein response"/>
    <property type="evidence" value="ECO:0007669"/>
    <property type="project" value="TreeGrafter"/>
</dbReference>
<dbReference type="AlphaFoldDB" id="A0A443S7L6"/>
<organism evidence="8 9">
    <name type="scientific">Leptotrombidium deliense</name>
    <dbReference type="NCBI Taxonomy" id="299467"/>
    <lineage>
        <taxon>Eukaryota</taxon>
        <taxon>Metazoa</taxon>
        <taxon>Ecdysozoa</taxon>
        <taxon>Arthropoda</taxon>
        <taxon>Chelicerata</taxon>
        <taxon>Arachnida</taxon>
        <taxon>Acari</taxon>
        <taxon>Acariformes</taxon>
        <taxon>Trombidiformes</taxon>
        <taxon>Prostigmata</taxon>
        <taxon>Anystina</taxon>
        <taxon>Parasitengona</taxon>
        <taxon>Trombiculoidea</taxon>
        <taxon>Trombiculidae</taxon>
        <taxon>Leptotrombidium</taxon>
    </lineage>
</organism>
<evidence type="ECO:0000256" key="3">
    <source>
        <dbReference type="ARBA" id="ARBA00022824"/>
    </source>
</evidence>
<sequence>MAKKIAFLFLFFAFSCSRTIAVSVMSVDIGNEFMKIAIVSPGKPMEIILNSDSSRKTPLIVAFRDGERFFGEAALSTATRFPEKSYTFLLDLIGKHIDSAPVKLYKKRFPYHNITGESKHSQIYVHHPEGMNFNESNPTHVLFYDMGSSSTSASIAAFQLVKTKEKGYVETNPQVVIKGVGFDRTLGGLEMQLRLRDHLAKLFAEQRNKKLETITSNKRAMNKLLKEAGRLKKVLSANTEHVAQVENVMDDVDLKAPVKRFKVKTFHVKEANIYPIQVEFTRTESEQPNKLVQRTLFTRNNLYPQKK</sequence>
<dbReference type="GO" id="GO:0034663">
    <property type="term" value="C:endoplasmic reticulum chaperone complex"/>
    <property type="evidence" value="ECO:0007669"/>
    <property type="project" value="TreeGrafter"/>
</dbReference>
<feature type="signal peptide" evidence="7">
    <location>
        <begin position="1"/>
        <end position="21"/>
    </location>
</feature>
<dbReference type="SUPFAM" id="SSF53067">
    <property type="entry name" value="Actin-like ATPase domain"/>
    <property type="match status" value="2"/>
</dbReference>